<accession>A0A381SX51</accession>
<gene>
    <name evidence="2" type="ORF">METZ01_LOCUS61459</name>
</gene>
<sequence>MIGHLTSEDRSTNMPSLTLVELRFFIMTRVSSALFFIVVFFWCSSAIAATHEHHNTTHNTTHHPISPFDKNKERISLHCALKGHPIDQICPENLLNNTTQELIASDCGSHPLDASSDISINYSRSLLAVNMRFQSNLLFTGQLIIPHIYKTHPNIQSPIEHPPQHNI</sequence>
<dbReference type="AlphaFoldDB" id="A0A381SX51"/>
<keyword evidence="1" id="KW-1133">Transmembrane helix</keyword>
<keyword evidence="1" id="KW-0472">Membrane</keyword>
<dbReference type="EMBL" id="UINC01003708">
    <property type="protein sequence ID" value="SVA08605.1"/>
    <property type="molecule type" value="Genomic_DNA"/>
</dbReference>
<feature type="transmembrane region" description="Helical" evidence="1">
    <location>
        <begin position="24"/>
        <end position="43"/>
    </location>
</feature>
<reference evidence="2" key="1">
    <citation type="submission" date="2018-05" db="EMBL/GenBank/DDBJ databases">
        <authorList>
            <person name="Lanie J.A."/>
            <person name="Ng W.-L."/>
            <person name="Kazmierczak K.M."/>
            <person name="Andrzejewski T.M."/>
            <person name="Davidsen T.M."/>
            <person name="Wayne K.J."/>
            <person name="Tettelin H."/>
            <person name="Glass J.I."/>
            <person name="Rusch D."/>
            <person name="Podicherti R."/>
            <person name="Tsui H.-C.T."/>
            <person name="Winkler M.E."/>
        </authorList>
    </citation>
    <scope>NUCLEOTIDE SEQUENCE</scope>
</reference>
<protein>
    <submittedName>
        <fullName evidence="2">Uncharacterized protein</fullName>
    </submittedName>
</protein>
<evidence type="ECO:0000313" key="2">
    <source>
        <dbReference type="EMBL" id="SVA08605.1"/>
    </source>
</evidence>
<evidence type="ECO:0000256" key="1">
    <source>
        <dbReference type="SAM" id="Phobius"/>
    </source>
</evidence>
<proteinExistence type="predicted"/>
<name>A0A381SX51_9ZZZZ</name>
<organism evidence="2">
    <name type="scientific">marine metagenome</name>
    <dbReference type="NCBI Taxonomy" id="408172"/>
    <lineage>
        <taxon>unclassified sequences</taxon>
        <taxon>metagenomes</taxon>
        <taxon>ecological metagenomes</taxon>
    </lineage>
</organism>
<keyword evidence="1" id="KW-0812">Transmembrane</keyword>